<evidence type="ECO:0000256" key="1">
    <source>
        <dbReference type="SAM" id="Phobius"/>
    </source>
</evidence>
<proteinExistence type="predicted"/>
<dbReference type="RefSeq" id="WP_087938088.1">
    <property type="nucleotide sequence ID" value="NZ_FNAC01000005.1"/>
</dbReference>
<dbReference type="Proteomes" id="UP000199060">
    <property type="component" value="Unassembled WGS sequence"/>
</dbReference>
<organism evidence="2 3">
    <name type="scientific">Algoriphagus faecimaris</name>
    <dbReference type="NCBI Taxonomy" id="686796"/>
    <lineage>
        <taxon>Bacteria</taxon>
        <taxon>Pseudomonadati</taxon>
        <taxon>Bacteroidota</taxon>
        <taxon>Cytophagia</taxon>
        <taxon>Cytophagales</taxon>
        <taxon>Cyclobacteriaceae</taxon>
        <taxon>Algoriphagus</taxon>
    </lineage>
</organism>
<accession>A0A1G6P2P1</accession>
<sequence length="95" mass="11211">MVDFVFEPQLLKLLVLLILVTLLSLHFLLFREYARQEKVQRKRLLDLEKIVQTEIKRSGDLLQNNLSLSELKIKTQEKLDLIKLQLGALHSHHKK</sequence>
<feature type="transmembrane region" description="Helical" evidence="1">
    <location>
        <begin position="13"/>
        <end position="34"/>
    </location>
</feature>
<evidence type="ECO:0000313" key="3">
    <source>
        <dbReference type="Proteomes" id="UP000199060"/>
    </source>
</evidence>
<reference evidence="3" key="1">
    <citation type="submission" date="2016-10" db="EMBL/GenBank/DDBJ databases">
        <authorList>
            <person name="Varghese N."/>
            <person name="Submissions S."/>
        </authorList>
    </citation>
    <scope>NUCLEOTIDE SEQUENCE [LARGE SCALE GENOMIC DNA]</scope>
    <source>
        <strain evidence="3">DSM 23095</strain>
    </source>
</reference>
<keyword evidence="1" id="KW-0812">Transmembrane</keyword>
<gene>
    <name evidence="2" type="ORF">SAMN04488104_100519</name>
</gene>
<keyword evidence="1" id="KW-0472">Membrane</keyword>
<dbReference type="OrthoDB" id="827059at2"/>
<protein>
    <submittedName>
        <fullName evidence="2">Uncharacterized protein</fullName>
    </submittedName>
</protein>
<evidence type="ECO:0000313" key="2">
    <source>
        <dbReference type="EMBL" id="SDC74329.1"/>
    </source>
</evidence>
<dbReference type="AlphaFoldDB" id="A0A1G6P2P1"/>
<keyword evidence="1" id="KW-1133">Transmembrane helix</keyword>
<dbReference type="EMBL" id="FNAC01000005">
    <property type="protein sequence ID" value="SDC74329.1"/>
    <property type="molecule type" value="Genomic_DNA"/>
</dbReference>
<keyword evidence="3" id="KW-1185">Reference proteome</keyword>
<name>A0A1G6P2P1_9BACT</name>